<dbReference type="EMBL" id="JGYP01000002">
    <property type="protein sequence ID" value="KFI45883.1"/>
    <property type="molecule type" value="Genomic_DNA"/>
</dbReference>
<dbReference type="eggNOG" id="COG0672">
    <property type="taxonomic scope" value="Bacteria"/>
</dbReference>
<feature type="transmembrane region" description="Helical" evidence="7">
    <location>
        <begin position="545"/>
        <end position="570"/>
    </location>
</feature>
<dbReference type="RefSeq" id="WP_052118224.1">
    <property type="nucleotide sequence ID" value="NZ_JDUS01000019.1"/>
</dbReference>
<feature type="compositionally biased region" description="Polar residues" evidence="6">
    <location>
        <begin position="603"/>
        <end position="615"/>
    </location>
</feature>
<sequence>MKAKVWMLRRWHAVLVPLALAFMLVPASYAFAAPRDDDAVAVGSAADASVTASAEATWGGVASGLGAQLKQAVDAYAAGDRPTASSQMSAAVSRYTSSNFSRAVRDTLGTDRQQNEANGFQAVQQLTYSDGHADELKSGTAALCGELIDAATRLDASPNLAKPQEYAAQLAERTKAQRKVLQKNKKTKFHGKGDRTWVQVAQQIGKVLDQGVAAAKAGDGEKGSDKVNEAYYQYYEKLGFEKNVMNAISGSRVSYMESCFKELRKAMVRGDASTGIVKQADDLKANLVTDAKGLDGGAADQVGGATRFATSSIGQAFLILVREGLEALLVVAAIIAYLAKSGNRKLIKWIYLGVLVGLLGSGVVAVLFALLFDGNGPQQENLEGIVALIAMCMLVYTSNWMLSKSGTDAWRAYIGSKTRNVVSGVASAQSMTFAGVVSLAMLSFLAVFREGAETVMFYQSVYSMTRDVRGMWIGGVAAAVVLVVVFALIRFTSVKIPLGPFFGVTSVLLAVLAVTFAGGGVHALIEGDAINGTYLAAMPTNEWLGIYPYAQTLAAQGVAALVMVALYAWFGVRRHRRRGAAGSVPASAASAASKVPVPPTASRTSMPSGNATAAGTPTEPASMPDPGASENSA</sequence>
<keyword evidence="4 7" id="KW-1133">Transmembrane helix</keyword>
<feature type="transmembrane region" description="Helical" evidence="7">
    <location>
        <begin position="468"/>
        <end position="489"/>
    </location>
</feature>
<organism evidence="9 10">
    <name type="scientific">Bifidobacterium bohemicum DSM 22767</name>
    <dbReference type="NCBI Taxonomy" id="1437606"/>
    <lineage>
        <taxon>Bacteria</taxon>
        <taxon>Bacillati</taxon>
        <taxon>Actinomycetota</taxon>
        <taxon>Actinomycetes</taxon>
        <taxon>Bifidobacteriales</taxon>
        <taxon>Bifidobacteriaceae</taxon>
        <taxon>Bifidobacterium</taxon>
    </lineage>
</organism>
<evidence type="ECO:0000256" key="3">
    <source>
        <dbReference type="ARBA" id="ARBA00022692"/>
    </source>
</evidence>
<evidence type="ECO:0000256" key="6">
    <source>
        <dbReference type="SAM" id="MobiDB-lite"/>
    </source>
</evidence>
<evidence type="ECO:0000256" key="5">
    <source>
        <dbReference type="ARBA" id="ARBA00023136"/>
    </source>
</evidence>
<keyword evidence="8" id="KW-0732">Signal</keyword>
<dbReference type="OrthoDB" id="8215804at2"/>
<evidence type="ECO:0000313" key="9">
    <source>
        <dbReference type="EMBL" id="KFI45883.1"/>
    </source>
</evidence>
<name>A0A086ZH83_9BIFI</name>
<feature type="region of interest" description="Disordered" evidence="6">
    <location>
        <begin position="586"/>
        <end position="633"/>
    </location>
</feature>
<evidence type="ECO:0000256" key="7">
    <source>
        <dbReference type="SAM" id="Phobius"/>
    </source>
</evidence>
<keyword evidence="3 7" id="KW-0812">Transmembrane</keyword>
<evidence type="ECO:0000256" key="2">
    <source>
        <dbReference type="ARBA" id="ARBA00008333"/>
    </source>
</evidence>
<feature type="compositionally biased region" description="Low complexity" evidence="6">
    <location>
        <begin position="586"/>
        <end position="595"/>
    </location>
</feature>
<gene>
    <name evidence="9" type="ORF">BBOH_0687</name>
</gene>
<comment type="caution">
    <text evidence="9">The sequence shown here is derived from an EMBL/GenBank/DDBJ whole genome shotgun (WGS) entry which is preliminary data.</text>
</comment>
<keyword evidence="5 7" id="KW-0472">Membrane</keyword>
<accession>A0A086ZH83</accession>
<feature type="transmembrane region" description="Helical" evidence="7">
    <location>
        <begin position="422"/>
        <end position="448"/>
    </location>
</feature>
<dbReference type="InterPro" id="IPR004923">
    <property type="entry name" value="FTR1/Fip1/EfeU"/>
</dbReference>
<feature type="transmembrane region" description="Helical" evidence="7">
    <location>
        <begin position="501"/>
        <end position="525"/>
    </location>
</feature>
<comment type="similarity">
    <text evidence="2">Belongs to the oxidase-dependent Fe transporter (OFeT) (TC 9.A.10.1) family.</text>
</comment>
<evidence type="ECO:0000256" key="4">
    <source>
        <dbReference type="ARBA" id="ARBA00022989"/>
    </source>
</evidence>
<dbReference type="Proteomes" id="UP000029096">
    <property type="component" value="Unassembled WGS sequence"/>
</dbReference>
<feature type="transmembrane region" description="Helical" evidence="7">
    <location>
        <begin position="384"/>
        <end position="402"/>
    </location>
</feature>
<feature type="signal peptide" evidence="8">
    <location>
        <begin position="1"/>
        <end position="32"/>
    </location>
</feature>
<dbReference type="AlphaFoldDB" id="A0A086ZH83"/>
<dbReference type="GO" id="GO:0015093">
    <property type="term" value="F:ferrous iron transmembrane transporter activity"/>
    <property type="evidence" value="ECO:0007669"/>
    <property type="project" value="TreeGrafter"/>
</dbReference>
<reference evidence="9 10" key="1">
    <citation type="submission" date="2014-03" db="EMBL/GenBank/DDBJ databases">
        <title>Genomics of Bifidobacteria.</title>
        <authorList>
            <person name="Ventura M."/>
            <person name="Milani C."/>
            <person name="Lugli G.A."/>
        </authorList>
    </citation>
    <scope>NUCLEOTIDE SEQUENCE [LARGE SCALE GENOMIC DNA]</scope>
    <source>
        <strain evidence="9 10">DSM 22767</strain>
    </source>
</reference>
<feature type="transmembrane region" description="Helical" evidence="7">
    <location>
        <begin position="350"/>
        <end position="372"/>
    </location>
</feature>
<dbReference type="STRING" id="1437606.BBOH_0687"/>
<dbReference type="PANTHER" id="PTHR31632:SF2">
    <property type="entry name" value="PLASMA MEMBRANE IRON PERMEASE"/>
    <property type="match status" value="1"/>
</dbReference>
<evidence type="ECO:0000256" key="1">
    <source>
        <dbReference type="ARBA" id="ARBA00004141"/>
    </source>
</evidence>
<dbReference type="Pfam" id="PF03239">
    <property type="entry name" value="FTR1"/>
    <property type="match status" value="2"/>
</dbReference>
<evidence type="ECO:0000256" key="8">
    <source>
        <dbReference type="SAM" id="SignalP"/>
    </source>
</evidence>
<feature type="chain" id="PRO_5001817913" evidence="8">
    <location>
        <begin position="33"/>
        <end position="633"/>
    </location>
</feature>
<feature type="transmembrane region" description="Helical" evidence="7">
    <location>
        <begin position="316"/>
        <end position="338"/>
    </location>
</feature>
<proteinExistence type="inferred from homology"/>
<dbReference type="GO" id="GO:0033573">
    <property type="term" value="C:high-affinity iron permease complex"/>
    <property type="evidence" value="ECO:0007669"/>
    <property type="project" value="InterPro"/>
</dbReference>
<keyword evidence="10" id="KW-1185">Reference proteome</keyword>
<evidence type="ECO:0000313" key="10">
    <source>
        <dbReference type="Proteomes" id="UP000029096"/>
    </source>
</evidence>
<dbReference type="PANTHER" id="PTHR31632">
    <property type="entry name" value="IRON TRANSPORTER FTH1"/>
    <property type="match status" value="1"/>
</dbReference>
<protein>
    <submittedName>
        <fullName evidence="9">Iron permease FTR1</fullName>
    </submittedName>
</protein>
<comment type="subcellular location">
    <subcellularLocation>
        <location evidence="1">Membrane</location>
        <topology evidence="1">Multi-pass membrane protein</topology>
    </subcellularLocation>
</comment>